<dbReference type="Gene3D" id="3.40.50.300">
    <property type="entry name" value="P-loop containing nucleotide triphosphate hydrolases"/>
    <property type="match status" value="1"/>
</dbReference>
<dbReference type="InterPro" id="IPR045865">
    <property type="entry name" value="ACT-like_dom_sf"/>
</dbReference>
<proteinExistence type="predicted"/>
<dbReference type="PANTHER" id="PTHR43061:SF1">
    <property type="entry name" value="GTP DIPHOSPHOKINASE RSH1, CHLOROPLASTIC-RELATED"/>
    <property type="match status" value="1"/>
</dbReference>
<dbReference type="Pfam" id="PF02824">
    <property type="entry name" value="TGS"/>
    <property type="match status" value="1"/>
</dbReference>
<evidence type="ECO:0000259" key="1">
    <source>
        <dbReference type="PROSITE" id="PS51671"/>
    </source>
</evidence>
<evidence type="ECO:0000313" key="2">
    <source>
        <dbReference type="EMBL" id="GHO52674.1"/>
    </source>
</evidence>
<feature type="domain" description="ACT" evidence="1">
    <location>
        <begin position="676"/>
        <end position="751"/>
    </location>
</feature>
<dbReference type="SUPFAM" id="SSF55021">
    <property type="entry name" value="ACT-like"/>
    <property type="match status" value="1"/>
</dbReference>
<dbReference type="InterPro" id="IPR012675">
    <property type="entry name" value="Beta-grasp_dom_sf"/>
</dbReference>
<dbReference type="Gene3D" id="3.30.70.260">
    <property type="match status" value="1"/>
</dbReference>
<sequence>MTETYASLDLSPWRPTPTTISPEWRDFITMVVREAEGQPKPPYAYVFNVRYDAWSVGDQLRDWGLPEPVVIAGYLRSSDETLLSHVTLPGAEKVRAHFKSSLLYTRYIEEEQLANLLIPPYPDLGALLIALAVHYQAFCELKEHTTHQTLAGKLLDDVQNAKRTLIHITKRLGLWDFKRQIEDIAEELIHPKTFLEDKQRYEKILARDSDKIESLRSIFEQYCQVVTDRPVHVVCIPCGIDGLKRRSQDTHTTATSQKERLYGFDLVNFDVIVPVIYDCYLAMGALFQLGTVQDRVSDQIAHPKPNGYCHLAFGLTLDPFAHPLRKLPWLAPDGEFTYNCFFQIGTKVTQAGIYYGCLNEKIYALYDESQTARSNVPNMHDIDSRSTWFGEEGKMYAAIKDGMEKADKLDEDDIESNPIIVYDKSHSHRPIHLPKGATVLDFAYKLDPEIGSRAVEGFINSRKATLFHELNAGDIVEIRTAKETQVKAYWQDDKYATSDQAQAHIQSVLKQESHNFRSYELIREALEFYHYPLTLEELDEELRLLVTRQKLGTRQSYLEQLNSDGKDPYTPEWAAQQIIQRRAEHNETHTLEIAKETTDLVPQVLLGDSYSHPPRLCGSCQPMPSKQTTVAYKGKNSRELVAHTLNCLHITRLNEAQRARLIPVQWQYRPAAFKVAFFMLTGDRRGLVLDITKKLRRRHCSLLSIHAEAILKFKKAEVHFVTELYEYREVAEIISDLKSISGVTSVEVDAARTVPYIYQRIREHQQEKPMQPQKEHWHDRLFSLGPRSAILKNAYDISRPASSKMFFGRESELRYLARELCDGSEGKAVVLYAPRRSGKSSLCKNFLARHITPPAWGVFYSLQGVTRFNEERILRNMADEIGASFQEHFNRSAPEWDALDQGDVQICFRRFIQRCLESAPGSRLVLVLDEFGGALQAYADGILELRFFTYWRELLSIISQVSLLLALPTSSHALLASEEFVNAFSFAQNLPMPFLDQASAERLLTEPLRELRVLISSRTVHQAVQLTGGNPYYMALIGMQFVRLLNAHAQKQQVTDEDLQLAIDHIIEAGGEQSFSYYRQELHGELEPRILDEMLEIMANSKHAMISLRQLTKNLGMAEREIRPALERLRNGLILDEYAGRRNASNPEYTFKIELVKLWLMRNRWLLQS</sequence>
<dbReference type="RefSeq" id="WP_201369551.1">
    <property type="nucleotide sequence ID" value="NZ_BNJG01000001.1"/>
</dbReference>
<dbReference type="InterPro" id="IPR027417">
    <property type="entry name" value="P-loop_NTPase"/>
</dbReference>
<protein>
    <recommendedName>
        <fullName evidence="1">ACT domain-containing protein</fullName>
    </recommendedName>
</protein>
<comment type="caution">
    <text evidence="2">The sequence shown here is derived from an EMBL/GenBank/DDBJ whole genome shotgun (WGS) entry which is preliminary data.</text>
</comment>
<dbReference type="PANTHER" id="PTHR43061">
    <property type="entry name" value="GTP DIPHOSPHOKINASE RSH1, CHLOROPLASTIC-RELATED"/>
    <property type="match status" value="1"/>
</dbReference>
<dbReference type="InterPro" id="IPR043519">
    <property type="entry name" value="NT_sf"/>
</dbReference>
<gene>
    <name evidence="2" type="ORF">KSB_11490</name>
</gene>
<dbReference type="Pfam" id="PF20703">
    <property type="entry name" value="nSTAND1"/>
    <property type="match status" value="1"/>
</dbReference>
<dbReference type="InterPro" id="IPR049052">
    <property type="entry name" value="nSTAND1"/>
</dbReference>
<dbReference type="SUPFAM" id="SSF81271">
    <property type="entry name" value="TGS-like"/>
    <property type="match status" value="1"/>
</dbReference>
<dbReference type="InterPro" id="IPR012676">
    <property type="entry name" value="TGS-like"/>
</dbReference>
<evidence type="ECO:0000313" key="3">
    <source>
        <dbReference type="Proteomes" id="UP000654345"/>
    </source>
</evidence>
<name>A0ABQ3UIX0_9CHLR</name>
<dbReference type="Proteomes" id="UP000654345">
    <property type="component" value="Unassembled WGS sequence"/>
</dbReference>
<dbReference type="InterPro" id="IPR004095">
    <property type="entry name" value="TGS"/>
</dbReference>
<dbReference type="InterPro" id="IPR002912">
    <property type="entry name" value="ACT_dom"/>
</dbReference>
<dbReference type="PROSITE" id="PS51671">
    <property type="entry name" value="ACT"/>
    <property type="match status" value="1"/>
</dbReference>
<dbReference type="SUPFAM" id="SSF81301">
    <property type="entry name" value="Nucleotidyltransferase"/>
    <property type="match status" value="1"/>
</dbReference>
<dbReference type="SUPFAM" id="SSF52540">
    <property type="entry name" value="P-loop containing nucleoside triphosphate hydrolases"/>
    <property type="match status" value="1"/>
</dbReference>
<dbReference type="EMBL" id="BNJG01000001">
    <property type="protein sequence ID" value="GHO52674.1"/>
    <property type="molecule type" value="Genomic_DNA"/>
</dbReference>
<reference evidence="2 3" key="1">
    <citation type="journal article" date="2021" name="Int. J. Syst. Evol. Microbiol.">
        <title>Reticulibacter mediterranei gen. nov., sp. nov., within the new family Reticulibacteraceae fam. nov., and Ktedonospora formicarum gen. nov., sp. nov., Ktedonobacter robiniae sp. nov., Dictyobacter formicarum sp. nov. and Dictyobacter arantiisoli sp. nov., belonging to the class Ktedonobacteria.</title>
        <authorList>
            <person name="Yabe S."/>
            <person name="Zheng Y."/>
            <person name="Wang C.M."/>
            <person name="Sakai Y."/>
            <person name="Abe K."/>
            <person name="Yokota A."/>
            <person name="Donadio S."/>
            <person name="Cavaletti L."/>
            <person name="Monciardini P."/>
        </authorList>
    </citation>
    <scope>NUCLEOTIDE SEQUENCE [LARGE SCALE GENOMIC DNA]</scope>
    <source>
        <strain evidence="2 3">SOSP1-30</strain>
    </source>
</reference>
<organism evidence="2 3">
    <name type="scientific">Ktedonobacter robiniae</name>
    <dbReference type="NCBI Taxonomy" id="2778365"/>
    <lineage>
        <taxon>Bacteria</taxon>
        <taxon>Bacillati</taxon>
        <taxon>Chloroflexota</taxon>
        <taxon>Ktedonobacteria</taxon>
        <taxon>Ktedonobacterales</taxon>
        <taxon>Ktedonobacteraceae</taxon>
        <taxon>Ktedonobacter</taxon>
    </lineage>
</organism>
<keyword evidence="3" id="KW-1185">Reference proteome</keyword>
<accession>A0ABQ3UIX0</accession>
<dbReference type="Gene3D" id="3.10.20.30">
    <property type="match status" value="1"/>
</dbReference>